<comment type="similarity">
    <text evidence="2 11">Belongs to the TPP enzyme family.</text>
</comment>
<dbReference type="InterPro" id="IPR011766">
    <property type="entry name" value="TPP_enzyme_TPP-bd"/>
</dbReference>
<dbReference type="CDD" id="cd02004">
    <property type="entry name" value="TPP_BZL_OCoD_HPCL"/>
    <property type="match status" value="1"/>
</dbReference>
<evidence type="ECO:0000256" key="2">
    <source>
        <dbReference type="ARBA" id="ARBA00007812"/>
    </source>
</evidence>
<evidence type="ECO:0000259" key="12">
    <source>
        <dbReference type="Pfam" id="PF00205"/>
    </source>
</evidence>
<dbReference type="InterPro" id="IPR045025">
    <property type="entry name" value="HACL1-like"/>
</dbReference>
<organism evidence="15 16">
    <name type="scientific">Heterorhabditis bacteriophora</name>
    <name type="common">Entomopathogenic nematode worm</name>
    <dbReference type="NCBI Taxonomy" id="37862"/>
    <lineage>
        <taxon>Eukaryota</taxon>
        <taxon>Metazoa</taxon>
        <taxon>Ecdysozoa</taxon>
        <taxon>Nematoda</taxon>
        <taxon>Chromadorea</taxon>
        <taxon>Rhabditida</taxon>
        <taxon>Rhabditina</taxon>
        <taxon>Rhabditomorpha</taxon>
        <taxon>Strongyloidea</taxon>
        <taxon>Heterorhabditidae</taxon>
        <taxon>Heterorhabditis</taxon>
    </lineage>
</organism>
<dbReference type="GO" id="GO:0030976">
    <property type="term" value="F:thiamine pyrophosphate binding"/>
    <property type="evidence" value="ECO:0007669"/>
    <property type="project" value="InterPro"/>
</dbReference>
<feature type="domain" description="Thiamine pyrophosphate enzyme central" evidence="12">
    <location>
        <begin position="234"/>
        <end position="303"/>
    </location>
</feature>
<dbReference type="SUPFAM" id="SSF52467">
    <property type="entry name" value="DHS-like NAD/FAD-binding domain"/>
    <property type="match status" value="1"/>
</dbReference>
<comment type="cofactor">
    <cofactor evidence="1">
        <name>thiamine diphosphate</name>
        <dbReference type="ChEBI" id="CHEBI:58937"/>
    </cofactor>
</comment>
<comment type="catalytic activity">
    <reaction evidence="8">
        <text>an (R)-2-hydroxy-long-chain-fatty acyl-CoA = a long-chain fatty aldehyde + formyl-CoA</text>
        <dbReference type="Rhea" id="RHEA:67444"/>
        <dbReference type="ChEBI" id="CHEBI:17176"/>
        <dbReference type="ChEBI" id="CHEBI:57376"/>
        <dbReference type="ChEBI" id="CHEBI:170012"/>
        <dbReference type="EC" id="4.1.2.63"/>
    </reaction>
    <physiologicalReaction direction="left-to-right" evidence="8">
        <dbReference type="Rhea" id="RHEA:67445"/>
    </physiologicalReaction>
</comment>
<comment type="catalytic activity">
    <reaction evidence="10">
        <text>2-hydroxyoctadecanoyl-CoA = heptadecanal + formyl-CoA</text>
        <dbReference type="Rhea" id="RHEA:55196"/>
        <dbReference type="ChEBI" id="CHEBI:57376"/>
        <dbReference type="ChEBI" id="CHEBI:74116"/>
        <dbReference type="ChEBI" id="CHEBI:138631"/>
    </reaction>
    <physiologicalReaction direction="left-to-right" evidence="10">
        <dbReference type="Rhea" id="RHEA:55197"/>
    </physiologicalReaction>
</comment>
<name>A0A1I7XUQ0_HETBA</name>
<dbReference type="GO" id="GO:0000287">
    <property type="term" value="F:magnesium ion binding"/>
    <property type="evidence" value="ECO:0007669"/>
    <property type="project" value="InterPro"/>
</dbReference>
<dbReference type="Pfam" id="PF00205">
    <property type="entry name" value="TPP_enzyme_M"/>
    <property type="match status" value="1"/>
</dbReference>
<dbReference type="FunFam" id="3.40.50.970:FF:000050">
    <property type="entry name" value="2-hydroxyacyl-CoA lyase"/>
    <property type="match status" value="1"/>
</dbReference>
<evidence type="ECO:0000256" key="1">
    <source>
        <dbReference type="ARBA" id="ARBA00001964"/>
    </source>
</evidence>
<keyword evidence="15" id="KW-1185">Reference proteome</keyword>
<keyword evidence="4" id="KW-0460">Magnesium</keyword>
<dbReference type="AlphaFoldDB" id="A0A1I7XUQ0"/>
<dbReference type="WBParaSite" id="Hba_21072">
    <property type="protein sequence ID" value="Hba_21072"/>
    <property type="gene ID" value="Hba_21072"/>
</dbReference>
<evidence type="ECO:0000256" key="6">
    <source>
        <dbReference type="ARBA" id="ARBA00023239"/>
    </source>
</evidence>
<dbReference type="Gene3D" id="3.40.50.1220">
    <property type="entry name" value="TPP-binding domain"/>
    <property type="match status" value="1"/>
</dbReference>
<protein>
    <recommendedName>
        <fullName evidence="9">2-hydroxyacyl-CoA lyase</fullName>
        <ecNumber evidence="9">4.1.2.63</ecNumber>
    </recommendedName>
</protein>
<proteinExistence type="inferred from homology"/>
<sequence length="503" mass="55001">MDGANLLSKCLKEQGVEYMFGVVGFPIIEVGVAAQSHGIKFIACRNEQAACYAAQAIGYLTRKPAVCLVVSGPGLLHAIGGLANATVNCWPVICIGGSSDLDQEGRGAFQEWPQVESARLYCKYVSRPITLQAIPLHVEKAVRSCMYGRPGAVYLDIPGNLVLSSIEEEKIPSAAKVPLPGPVSVPPSSILQSAMNTIQQARKPLVVIGKGLLVNIEVLLDKIIYNDILCRSMASARSFALRECDCIVLIGARLNWILHFGLPPRFSTDLKVVQIDISAEEFHQNLPTSVPLLGDIGETLSTLINYAGDWKFDENSKWMKDLITNAEANRLANKCFIEIEVFNSLKYLNVSRYFFRQTVETMAADHTIPLNYYAAYTPIREFLAQNDVIVINEGANTMDIGRTMMPSTLPRRRLDAGTFGSTMGVGQGYALAAALFCRDYTPTTKVLVVQGDSAFGFSGMELETIARYKLPVVTVIFNNSGIYRGLLPEDMKAVDGDPTLQLV</sequence>
<evidence type="ECO:0000256" key="8">
    <source>
        <dbReference type="ARBA" id="ARBA00044454"/>
    </source>
</evidence>
<dbReference type="Pfam" id="PF02776">
    <property type="entry name" value="TPP_enzyme_N"/>
    <property type="match status" value="1"/>
</dbReference>
<dbReference type="Proteomes" id="UP000095283">
    <property type="component" value="Unplaced"/>
</dbReference>
<dbReference type="InterPro" id="IPR012001">
    <property type="entry name" value="Thiamin_PyroP_enz_TPP-bd_dom"/>
</dbReference>
<reference evidence="16" key="1">
    <citation type="submission" date="2016-11" db="UniProtKB">
        <authorList>
            <consortium name="WormBaseParasite"/>
        </authorList>
    </citation>
    <scope>IDENTIFICATION</scope>
</reference>
<evidence type="ECO:0000256" key="11">
    <source>
        <dbReference type="RuleBase" id="RU362132"/>
    </source>
</evidence>
<dbReference type="InterPro" id="IPR029061">
    <property type="entry name" value="THDP-binding"/>
</dbReference>
<feature type="domain" description="Thiamine pyrophosphate enzyme N-terminal TPP-binding" evidence="14">
    <location>
        <begin position="1"/>
        <end position="115"/>
    </location>
</feature>
<dbReference type="SUPFAM" id="SSF52518">
    <property type="entry name" value="Thiamin diphosphate-binding fold (THDP-binding)"/>
    <property type="match status" value="2"/>
</dbReference>
<evidence type="ECO:0000256" key="10">
    <source>
        <dbReference type="ARBA" id="ARBA00048738"/>
    </source>
</evidence>
<evidence type="ECO:0000256" key="4">
    <source>
        <dbReference type="ARBA" id="ARBA00022842"/>
    </source>
</evidence>
<dbReference type="GO" id="GO:0001561">
    <property type="term" value="P:fatty acid alpha-oxidation"/>
    <property type="evidence" value="ECO:0007669"/>
    <property type="project" value="TreeGrafter"/>
</dbReference>
<dbReference type="GO" id="GO:0106359">
    <property type="term" value="F:2-hydroxyacyl-CoA lyase activity"/>
    <property type="evidence" value="ECO:0007669"/>
    <property type="project" value="UniProtKB-EC"/>
</dbReference>
<accession>A0A1I7XUQ0</accession>
<comment type="catalytic activity">
    <reaction evidence="7">
        <text>a 2-hydroxy-3-methyl fatty acyl-CoA = a 2-methyl-branched fatty aldehyde + formyl-CoA</text>
        <dbReference type="Rhea" id="RHEA:25375"/>
        <dbReference type="ChEBI" id="CHEBI:49188"/>
        <dbReference type="ChEBI" id="CHEBI:57376"/>
        <dbReference type="ChEBI" id="CHEBI:58783"/>
        <dbReference type="EC" id="4.1.2.63"/>
    </reaction>
    <physiologicalReaction direction="left-to-right" evidence="7">
        <dbReference type="Rhea" id="RHEA:25376"/>
    </physiologicalReaction>
</comment>
<evidence type="ECO:0000313" key="15">
    <source>
        <dbReference type="Proteomes" id="UP000095283"/>
    </source>
</evidence>
<evidence type="ECO:0000259" key="13">
    <source>
        <dbReference type="Pfam" id="PF02775"/>
    </source>
</evidence>
<evidence type="ECO:0000313" key="16">
    <source>
        <dbReference type="WBParaSite" id="Hba_21072"/>
    </source>
</evidence>
<dbReference type="EC" id="4.1.2.63" evidence="9"/>
<dbReference type="Pfam" id="PF02775">
    <property type="entry name" value="TPP_enzyme_C"/>
    <property type="match status" value="1"/>
</dbReference>
<dbReference type="InterPro" id="IPR012000">
    <property type="entry name" value="Thiamin_PyroP_enz_cen_dom"/>
</dbReference>
<keyword evidence="3" id="KW-0479">Metal-binding</keyword>
<evidence type="ECO:0000256" key="7">
    <source>
        <dbReference type="ARBA" id="ARBA00044451"/>
    </source>
</evidence>
<evidence type="ECO:0000256" key="5">
    <source>
        <dbReference type="ARBA" id="ARBA00023052"/>
    </source>
</evidence>
<feature type="domain" description="Thiamine pyrophosphate enzyme TPP-binding" evidence="13">
    <location>
        <begin position="399"/>
        <end position="481"/>
    </location>
</feature>
<dbReference type="PANTHER" id="PTHR43710:SF2">
    <property type="entry name" value="2-HYDROXYACYL-COA LYASE 1"/>
    <property type="match status" value="1"/>
</dbReference>
<evidence type="ECO:0000256" key="9">
    <source>
        <dbReference type="ARBA" id="ARBA00044518"/>
    </source>
</evidence>
<dbReference type="GO" id="GO:0005777">
    <property type="term" value="C:peroxisome"/>
    <property type="evidence" value="ECO:0007669"/>
    <property type="project" value="TreeGrafter"/>
</dbReference>
<keyword evidence="6" id="KW-0456">Lyase</keyword>
<dbReference type="CDD" id="cd07035">
    <property type="entry name" value="TPP_PYR_POX_like"/>
    <property type="match status" value="1"/>
</dbReference>
<dbReference type="Gene3D" id="3.40.50.970">
    <property type="match status" value="2"/>
</dbReference>
<evidence type="ECO:0000259" key="14">
    <source>
        <dbReference type="Pfam" id="PF02776"/>
    </source>
</evidence>
<evidence type="ECO:0000256" key="3">
    <source>
        <dbReference type="ARBA" id="ARBA00022723"/>
    </source>
</evidence>
<dbReference type="InterPro" id="IPR029035">
    <property type="entry name" value="DHS-like_NAD/FAD-binding_dom"/>
</dbReference>
<dbReference type="PANTHER" id="PTHR43710">
    <property type="entry name" value="2-HYDROXYACYL-COA LYASE"/>
    <property type="match status" value="1"/>
</dbReference>
<keyword evidence="5 11" id="KW-0786">Thiamine pyrophosphate</keyword>